<organism evidence="1">
    <name type="scientific">uncultured Dysgonomonas sp</name>
    <dbReference type="NCBI Taxonomy" id="206096"/>
    <lineage>
        <taxon>Bacteria</taxon>
        <taxon>Pseudomonadati</taxon>
        <taxon>Bacteroidota</taxon>
        <taxon>Bacteroidia</taxon>
        <taxon>Bacteroidales</taxon>
        <taxon>Dysgonomonadaceae</taxon>
        <taxon>Dysgonomonas</taxon>
        <taxon>environmental samples</taxon>
    </lineage>
</organism>
<sequence length="60" mass="6713">MFSLVVPSPHREVLLPPESQSEGELVLMIKFACPGVLLFERVVVVALVRIWCSSLGLPHW</sequence>
<dbReference type="AlphaFoldDB" id="A0A212JNY8"/>
<protein>
    <submittedName>
        <fullName evidence="1">Uncharacterized protein</fullName>
    </submittedName>
</protein>
<evidence type="ECO:0000313" key="1">
    <source>
        <dbReference type="EMBL" id="SBW01111.1"/>
    </source>
</evidence>
<name>A0A212JNY8_9BACT</name>
<gene>
    <name evidence="1" type="ORF">KL86DYS1_20371</name>
</gene>
<proteinExistence type="predicted"/>
<reference evidence="1" key="1">
    <citation type="submission" date="2016-04" db="EMBL/GenBank/DDBJ databases">
        <authorList>
            <person name="Evans L.H."/>
            <person name="Alamgir A."/>
            <person name="Owens N."/>
            <person name="Weber N.D."/>
            <person name="Virtaneva K."/>
            <person name="Barbian K."/>
            <person name="Babar A."/>
            <person name="Rosenke K."/>
        </authorList>
    </citation>
    <scope>NUCLEOTIDE SEQUENCE</scope>
    <source>
        <strain evidence="1">86-1</strain>
    </source>
</reference>
<dbReference type="EMBL" id="FLUM01000002">
    <property type="protein sequence ID" value="SBW01111.1"/>
    <property type="molecule type" value="Genomic_DNA"/>
</dbReference>
<accession>A0A212JNY8</accession>